<comment type="caution">
    <text evidence="1">The sequence shown here is derived from an EMBL/GenBank/DDBJ whole genome shotgun (WGS) entry which is preliminary data.</text>
</comment>
<name>A0ACB9F4L4_CICIN</name>
<evidence type="ECO:0000313" key="2">
    <source>
        <dbReference type="Proteomes" id="UP001055811"/>
    </source>
</evidence>
<reference evidence="2" key="1">
    <citation type="journal article" date="2022" name="Mol. Ecol. Resour.">
        <title>The genomes of chicory, endive, great burdock and yacon provide insights into Asteraceae palaeo-polyploidization history and plant inulin production.</title>
        <authorList>
            <person name="Fan W."/>
            <person name="Wang S."/>
            <person name="Wang H."/>
            <person name="Wang A."/>
            <person name="Jiang F."/>
            <person name="Liu H."/>
            <person name="Zhao H."/>
            <person name="Xu D."/>
            <person name="Zhang Y."/>
        </authorList>
    </citation>
    <scope>NUCLEOTIDE SEQUENCE [LARGE SCALE GENOMIC DNA]</scope>
    <source>
        <strain evidence="2">cv. Punajuju</strain>
    </source>
</reference>
<keyword evidence="2" id="KW-1185">Reference proteome</keyword>
<protein>
    <submittedName>
        <fullName evidence="1">Uncharacterized protein</fullName>
    </submittedName>
</protein>
<dbReference type="EMBL" id="CM042011">
    <property type="protein sequence ID" value="KAI3766057.1"/>
    <property type="molecule type" value="Genomic_DNA"/>
</dbReference>
<evidence type="ECO:0000313" key="1">
    <source>
        <dbReference type="EMBL" id="KAI3766057.1"/>
    </source>
</evidence>
<gene>
    <name evidence="1" type="ORF">L2E82_16106</name>
</gene>
<sequence length="175" mass="19131">MTGNLAHLTLAFGLLGNVVSFIVFLAPMSRLTHYLLLRFILHSTYQICLHTIPSTSFTPPTTCLTAGYSLPAQPDRQLPSSPTAGYSFDLLPSHSRLRSSTSFTPSTTDPFPTPILRTATTDPTPDQSGESFNRGVCLSPTTLYLCCTSCCRHATSLFVIVNAAINRVFMFDSIY</sequence>
<proteinExistence type="predicted"/>
<organism evidence="1 2">
    <name type="scientific">Cichorium intybus</name>
    <name type="common">Chicory</name>
    <dbReference type="NCBI Taxonomy" id="13427"/>
    <lineage>
        <taxon>Eukaryota</taxon>
        <taxon>Viridiplantae</taxon>
        <taxon>Streptophyta</taxon>
        <taxon>Embryophyta</taxon>
        <taxon>Tracheophyta</taxon>
        <taxon>Spermatophyta</taxon>
        <taxon>Magnoliopsida</taxon>
        <taxon>eudicotyledons</taxon>
        <taxon>Gunneridae</taxon>
        <taxon>Pentapetalae</taxon>
        <taxon>asterids</taxon>
        <taxon>campanulids</taxon>
        <taxon>Asterales</taxon>
        <taxon>Asteraceae</taxon>
        <taxon>Cichorioideae</taxon>
        <taxon>Cichorieae</taxon>
        <taxon>Cichoriinae</taxon>
        <taxon>Cichorium</taxon>
    </lineage>
</organism>
<dbReference type="Proteomes" id="UP001055811">
    <property type="component" value="Linkage Group LG03"/>
</dbReference>
<accession>A0ACB9F4L4</accession>
<reference evidence="1 2" key="2">
    <citation type="journal article" date="2022" name="Mol. Ecol. Resour.">
        <title>The genomes of chicory, endive, great burdock and yacon provide insights into Asteraceae paleo-polyploidization history and plant inulin production.</title>
        <authorList>
            <person name="Fan W."/>
            <person name="Wang S."/>
            <person name="Wang H."/>
            <person name="Wang A."/>
            <person name="Jiang F."/>
            <person name="Liu H."/>
            <person name="Zhao H."/>
            <person name="Xu D."/>
            <person name="Zhang Y."/>
        </authorList>
    </citation>
    <scope>NUCLEOTIDE SEQUENCE [LARGE SCALE GENOMIC DNA]</scope>
    <source>
        <strain evidence="2">cv. Punajuju</strain>
        <tissue evidence="1">Leaves</tissue>
    </source>
</reference>